<dbReference type="PANTHER" id="PTHR20858:SF17">
    <property type="entry name" value="HYDROXYMETHYLPYRIMIDINE_PHOSPHOMETHYLPYRIMIDINE KINASE THI20-RELATED"/>
    <property type="match status" value="1"/>
</dbReference>
<dbReference type="GO" id="GO:0004789">
    <property type="term" value="F:thiamine-phosphate diphosphorylase activity"/>
    <property type="evidence" value="ECO:0007669"/>
    <property type="project" value="UniProtKB-EC"/>
</dbReference>
<keyword evidence="4" id="KW-0547">Nucleotide-binding</keyword>
<feature type="binding site" evidence="13">
    <location>
        <position position="411"/>
    </location>
    <ligand>
        <name>4-amino-2-methyl-5-(diphosphooxymethyl)pyrimidine</name>
        <dbReference type="ChEBI" id="CHEBI:57841"/>
    </ligand>
</feature>
<comment type="catalytic activity">
    <reaction evidence="11 13">
        <text>2-(2-carboxy-4-methylthiazol-5-yl)ethyl phosphate + 4-amino-2-methyl-5-(diphosphooxymethyl)pyrimidine + 2 H(+) = thiamine phosphate + CO2 + diphosphate</text>
        <dbReference type="Rhea" id="RHEA:47848"/>
        <dbReference type="ChEBI" id="CHEBI:15378"/>
        <dbReference type="ChEBI" id="CHEBI:16526"/>
        <dbReference type="ChEBI" id="CHEBI:33019"/>
        <dbReference type="ChEBI" id="CHEBI:37575"/>
        <dbReference type="ChEBI" id="CHEBI:57841"/>
        <dbReference type="ChEBI" id="CHEBI:62890"/>
        <dbReference type="EC" id="2.5.1.3"/>
    </reaction>
</comment>
<comment type="cofactor">
    <cofactor evidence="13">
        <name>Mg(2+)</name>
        <dbReference type="ChEBI" id="CHEBI:18420"/>
    </cofactor>
    <text evidence="13">Binds 1 Mg(2+) ion per subunit.</text>
</comment>
<comment type="catalytic activity">
    <reaction evidence="12 13">
        <text>2-[(2R,5Z)-2-carboxy-4-methylthiazol-5(2H)-ylidene]ethyl phosphate + 4-amino-2-methyl-5-(diphosphooxymethyl)pyrimidine + 2 H(+) = thiamine phosphate + CO2 + diphosphate</text>
        <dbReference type="Rhea" id="RHEA:47844"/>
        <dbReference type="ChEBI" id="CHEBI:15378"/>
        <dbReference type="ChEBI" id="CHEBI:16526"/>
        <dbReference type="ChEBI" id="CHEBI:33019"/>
        <dbReference type="ChEBI" id="CHEBI:37575"/>
        <dbReference type="ChEBI" id="CHEBI:57841"/>
        <dbReference type="ChEBI" id="CHEBI:62899"/>
        <dbReference type="EC" id="2.5.1.3"/>
    </reaction>
</comment>
<evidence type="ECO:0000256" key="7">
    <source>
        <dbReference type="ARBA" id="ARBA00022842"/>
    </source>
</evidence>
<keyword evidence="9" id="KW-0511">Multifunctional enzyme</keyword>
<dbReference type="SUPFAM" id="SSF53613">
    <property type="entry name" value="Ribokinase-like"/>
    <property type="match status" value="1"/>
</dbReference>
<name>A0ABS5V6A4_9GAMM</name>
<feature type="domain" description="Thiamine phosphate synthase/TenI" evidence="14">
    <location>
        <begin position="359"/>
        <end position="532"/>
    </location>
</feature>
<evidence type="ECO:0000256" key="2">
    <source>
        <dbReference type="ARBA" id="ARBA00022679"/>
    </source>
</evidence>
<reference evidence="16 17" key="1">
    <citation type="submission" date="2021-05" db="EMBL/GenBank/DDBJ databases">
        <title>Shewanella sp. JM162201.</title>
        <authorList>
            <person name="Xu S."/>
            <person name="Li A."/>
        </authorList>
    </citation>
    <scope>NUCLEOTIDE SEQUENCE [LARGE SCALE GENOMIC DNA]</scope>
    <source>
        <strain evidence="16 17">JM162201</strain>
    </source>
</reference>
<dbReference type="Proteomes" id="UP001195903">
    <property type="component" value="Unassembled WGS sequence"/>
</dbReference>
<comment type="catalytic activity">
    <reaction evidence="10 13">
        <text>4-methyl-5-(2-phosphooxyethyl)-thiazole + 4-amino-2-methyl-5-(diphosphooxymethyl)pyrimidine + H(+) = thiamine phosphate + diphosphate</text>
        <dbReference type="Rhea" id="RHEA:22328"/>
        <dbReference type="ChEBI" id="CHEBI:15378"/>
        <dbReference type="ChEBI" id="CHEBI:33019"/>
        <dbReference type="ChEBI" id="CHEBI:37575"/>
        <dbReference type="ChEBI" id="CHEBI:57841"/>
        <dbReference type="ChEBI" id="CHEBI:58296"/>
        <dbReference type="EC" id="2.5.1.3"/>
    </reaction>
</comment>
<evidence type="ECO:0000256" key="4">
    <source>
        <dbReference type="ARBA" id="ARBA00022741"/>
    </source>
</evidence>
<evidence type="ECO:0000256" key="8">
    <source>
        <dbReference type="ARBA" id="ARBA00022977"/>
    </source>
</evidence>
<keyword evidence="5" id="KW-0418">Kinase</keyword>
<comment type="similarity">
    <text evidence="13">Belongs to the thiamine-phosphate synthase family.</text>
</comment>
<evidence type="ECO:0000313" key="17">
    <source>
        <dbReference type="Proteomes" id="UP001195903"/>
    </source>
</evidence>
<feature type="binding site" evidence="13">
    <location>
        <begin position="476"/>
        <end position="478"/>
    </location>
    <ligand>
        <name>2-[(2R,5Z)-2-carboxy-4-methylthiazol-5(2H)-ylidene]ethyl phosphate</name>
        <dbReference type="ChEBI" id="CHEBI:62899"/>
    </ligand>
</feature>
<dbReference type="InterPro" id="IPR013785">
    <property type="entry name" value="Aldolase_TIM"/>
</dbReference>
<evidence type="ECO:0000256" key="10">
    <source>
        <dbReference type="ARBA" id="ARBA00047334"/>
    </source>
</evidence>
<keyword evidence="6" id="KW-0067">ATP-binding</keyword>
<dbReference type="Pfam" id="PF08543">
    <property type="entry name" value="Phos_pyr_kin"/>
    <property type="match status" value="1"/>
</dbReference>
<evidence type="ECO:0000256" key="3">
    <source>
        <dbReference type="ARBA" id="ARBA00022723"/>
    </source>
</evidence>
<gene>
    <name evidence="13 16" type="primary">thiE</name>
    <name evidence="16" type="ORF">KJI95_15900</name>
</gene>
<comment type="pathway">
    <text evidence="1 13">Cofactor biosynthesis; thiamine diphosphate biosynthesis; thiamine phosphate from 4-amino-2-methyl-5-diphosphomethylpyrimidine and 4-methyl-5-(2-phosphoethyl)-thiazole: step 1/1.</text>
</comment>
<feature type="binding site" evidence="13">
    <location>
        <begin position="374"/>
        <end position="378"/>
    </location>
    <ligand>
        <name>4-amino-2-methyl-5-(diphosphooxymethyl)pyrimidine</name>
        <dbReference type="ChEBI" id="CHEBI:57841"/>
    </ligand>
</feature>
<evidence type="ECO:0000256" key="13">
    <source>
        <dbReference type="HAMAP-Rule" id="MF_00097"/>
    </source>
</evidence>
<dbReference type="InterPro" id="IPR036206">
    <property type="entry name" value="ThiamineP_synth_sf"/>
</dbReference>
<keyword evidence="8 13" id="KW-0784">Thiamine biosynthesis</keyword>
<evidence type="ECO:0000313" key="16">
    <source>
        <dbReference type="EMBL" id="MBT1445979.1"/>
    </source>
</evidence>
<dbReference type="HAMAP" id="MF_00097">
    <property type="entry name" value="TMP_synthase"/>
    <property type="match status" value="1"/>
</dbReference>
<feature type="binding site" evidence="13">
    <location>
        <position position="412"/>
    </location>
    <ligand>
        <name>Mg(2+)</name>
        <dbReference type="ChEBI" id="CHEBI:18420"/>
    </ligand>
</feature>
<feature type="binding site" evidence="13">
    <location>
        <position position="431"/>
    </location>
    <ligand>
        <name>Mg(2+)</name>
        <dbReference type="ChEBI" id="CHEBI:18420"/>
    </ligand>
</feature>
<evidence type="ECO:0000259" key="15">
    <source>
        <dbReference type="Pfam" id="PF08543"/>
    </source>
</evidence>
<protein>
    <recommendedName>
        <fullName evidence="13">Thiamine-phosphate synthase</fullName>
        <shortName evidence="13">TP synthase</shortName>
        <shortName evidence="13">TPS</shortName>
        <ecNumber evidence="13">2.5.1.3</ecNumber>
    </recommendedName>
    <alternativeName>
        <fullName evidence="13">Thiamine-phosphate pyrophosphorylase</fullName>
        <shortName evidence="13">TMP pyrophosphorylase</shortName>
        <shortName evidence="13">TMP-PPase</shortName>
    </alternativeName>
</protein>
<feature type="binding site" evidence="13">
    <location>
        <position position="479"/>
    </location>
    <ligand>
        <name>4-amino-2-methyl-5-(diphosphooxymethyl)pyrimidine</name>
        <dbReference type="ChEBI" id="CHEBI:57841"/>
    </ligand>
</feature>
<keyword evidence="3 13" id="KW-0479">Metal-binding</keyword>
<dbReference type="CDD" id="cd00564">
    <property type="entry name" value="TMP_TenI"/>
    <property type="match status" value="1"/>
</dbReference>
<evidence type="ECO:0000256" key="11">
    <source>
        <dbReference type="ARBA" id="ARBA00047851"/>
    </source>
</evidence>
<dbReference type="PANTHER" id="PTHR20858">
    <property type="entry name" value="PHOSPHOMETHYLPYRIMIDINE KINASE"/>
    <property type="match status" value="1"/>
</dbReference>
<organism evidence="16 17">
    <name type="scientific">Shewanella jiangmenensis</name>
    <dbReference type="NCBI Taxonomy" id="2837387"/>
    <lineage>
        <taxon>Bacteria</taxon>
        <taxon>Pseudomonadati</taxon>
        <taxon>Pseudomonadota</taxon>
        <taxon>Gammaproteobacteria</taxon>
        <taxon>Alteromonadales</taxon>
        <taxon>Shewanellaceae</taxon>
        <taxon>Shewanella</taxon>
    </lineage>
</organism>
<evidence type="ECO:0000256" key="12">
    <source>
        <dbReference type="ARBA" id="ARBA00047883"/>
    </source>
</evidence>
<dbReference type="Gene3D" id="3.40.1190.20">
    <property type="match status" value="1"/>
</dbReference>
<dbReference type="EMBL" id="JAHEPS010000007">
    <property type="protein sequence ID" value="MBT1445979.1"/>
    <property type="molecule type" value="Genomic_DNA"/>
</dbReference>
<evidence type="ECO:0000256" key="1">
    <source>
        <dbReference type="ARBA" id="ARBA00005165"/>
    </source>
</evidence>
<dbReference type="InterPro" id="IPR034291">
    <property type="entry name" value="TMP_synthase"/>
</dbReference>
<dbReference type="SUPFAM" id="SSF51391">
    <property type="entry name" value="Thiamin phosphate synthase"/>
    <property type="match status" value="1"/>
</dbReference>
<dbReference type="NCBIfam" id="NF002904">
    <property type="entry name" value="PRK03512.1"/>
    <property type="match status" value="1"/>
</dbReference>
<evidence type="ECO:0000256" key="9">
    <source>
        <dbReference type="ARBA" id="ARBA00023268"/>
    </source>
</evidence>
<feature type="binding site" evidence="13">
    <location>
        <position position="509"/>
    </location>
    <ligand>
        <name>2-[(2R,5Z)-2-carboxy-4-methylthiazol-5(2H)-ylidene]ethyl phosphate</name>
        <dbReference type="ChEBI" id="CHEBI:62899"/>
    </ligand>
</feature>
<comment type="caution">
    <text evidence="13">Lacks conserved residue(s) required for the propagation of feature annotation.</text>
</comment>
<dbReference type="CDD" id="cd01169">
    <property type="entry name" value="HMPP_kinase"/>
    <property type="match status" value="1"/>
</dbReference>
<dbReference type="Pfam" id="PF02581">
    <property type="entry name" value="TMP-TENI"/>
    <property type="match status" value="1"/>
</dbReference>
<keyword evidence="17" id="KW-1185">Reference proteome</keyword>
<dbReference type="InterPro" id="IPR004399">
    <property type="entry name" value="HMP/HMP-P_kinase_dom"/>
</dbReference>
<keyword evidence="2 13" id="KW-0808">Transferase</keyword>
<sequence>MAANPLVESELAARPVVWTIAGSDSGGGAGIQADLLTLHDLGCHGCSVITAITAQNSVAVTAVEPVSPAMLAAQLEALKADLYPAAVKIGLIANQAQLEFLAQWLGDNLPGVPVILDPVMVASCGDELQHAASRAQGAATVSTLDFSGLDFSAFAGRATLITPNVTEVARLVSGIAVPYAGESIGEEAESDCTRWRLAVRAVARHFGVSLLAKGGDARWQTQHASDLLLLSDIGNISTLYRGGEFYLESPRVDTANNHGSGCTLSSAIAAFMAKGMVLPDAVMMAKAYVYEGLKASFQPGSGPGPLARTGTPASLSSLPKVRWVKEPSAKLTKSADDMPAGPFPALPRDLGVYPVVSDVALLQTLLEAGAKTIQLRIKTDTPDSPDDAALEAAIVRAIALGKQYQARLFINDHWQLAIKHGAFGVHLGQEDADSAALERIVAAGLALGLSSHGVFEARLALELKPSYLALGHIFPTTTKTMPSPPQGLSMLTTLSRLFSKSLPTVAIGGIDGTNLTDVAATGVDNIAVVRAVTQASEPAAAYRALAAAWEARHAR</sequence>
<evidence type="ECO:0000256" key="6">
    <source>
        <dbReference type="ARBA" id="ARBA00022840"/>
    </source>
</evidence>
<proteinExistence type="inferred from homology"/>
<accession>A0ABS5V6A4</accession>
<comment type="function">
    <text evidence="13">Condenses 4-methyl-5-(beta-hydroxyethyl)thiazole monophosphate (THZ-P) and 2-methyl-4-amino-5-hydroxymethyl pyrimidine pyrophosphate (HMP-PP) to form thiamine monophosphate (TMP).</text>
</comment>
<dbReference type="InterPro" id="IPR013749">
    <property type="entry name" value="PM/HMP-P_kinase-1"/>
</dbReference>
<comment type="caution">
    <text evidence="16">The sequence shown here is derived from an EMBL/GenBank/DDBJ whole genome shotgun (WGS) entry which is preliminary data.</text>
</comment>
<feature type="binding site" evidence="13">
    <location>
        <position position="450"/>
    </location>
    <ligand>
        <name>4-amino-2-methyl-5-(diphosphooxymethyl)pyrimidine</name>
        <dbReference type="ChEBI" id="CHEBI:57841"/>
    </ligand>
</feature>
<dbReference type="InterPro" id="IPR029056">
    <property type="entry name" value="Ribokinase-like"/>
</dbReference>
<evidence type="ECO:0000256" key="5">
    <source>
        <dbReference type="ARBA" id="ARBA00022777"/>
    </source>
</evidence>
<dbReference type="NCBIfam" id="TIGR00693">
    <property type="entry name" value="thiE"/>
    <property type="match status" value="1"/>
</dbReference>
<dbReference type="InterPro" id="IPR022998">
    <property type="entry name" value="ThiamineP_synth_TenI"/>
</dbReference>
<dbReference type="EC" id="2.5.1.3" evidence="13"/>
<dbReference type="Gene3D" id="3.20.20.70">
    <property type="entry name" value="Aldolase class I"/>
    <property type="match status" value="1"/>
</dbReference>
<feature type="domain" description="Pyridoxamine kinase/Phosphomethylpyrimidine kinase" evidence="15">
    <location>
        <begin position="24"/>
        <end position="306"/>
    </location>
</feature>
<keyword evidence="7 13" id="KW-0460">Magnesium</keyword>
<dbReference type="RefSeq" id="WP_214508174.1">
    <property type="nucleotide sequence ID" value="NZ_JAHEPS010000007.1"/>
</dbReference>
<evidence type="ECO:0000259" key="14">
    <source>
        <dbReference type="Pfam" id="PF02581"/>
    </source>
</evidence>